<evidence type="ECO:0000313" key="1">
    <source>
        <dbReference type="EMBL" id="GET21518.1"/>
    </source>
</evidence>
<evidence type="ECO:0000313" key="3">
    <source>
        <dbReference type="Proteomes" id="UP000240621"/>
    </source>
</evidence>
<organism evidence="2 3">
    <name type="scientific">Prolixibacter denitrificans</name>
    <dbReference type="NCBI Taxonomy" id="1541063"/>
    <lineage>
        <taxon>Bacteria</taxon>
        <taxon>Pseudomonadati</taxon>
        <taxon>Bacteroidota</taxon>
        <taxon>Bacteroidia</taxon>
        <taxon>Marinilabiliales</taxon>
        <taxon>Prolixibacteraceae</taxon>
        <taxon>Prolixibacter</taxon>
    </lineage>
</organism>
<dbReference type="Pfam" id="PF16702">
    <property type="entry name" value="DUF5063"/>
    <property type="match status" value="1"/>
</dbReference>
<comment type="caution">
    <text evidence="2">The sequence shown here is derived from an EMBL/GenBank/DDBJ whole genome shotgun (WGS) entry which is preliminary data.</text>
</comment>
<accession>A0A2P8CCG7</accession>
<proteinExistence type="predicted"/>
<dbReference type="OrthoDB" id="1116917at2"/>
<dbReference type="InterPro" id="IPR032025">
    <property type="entry name" value="DUF5063"/>
</dbReference>
<protein>
    <submittedName>
        <fullName evidence="1">DUF5063 domain-containing protein</fullName>
    </submittedName>
    <submittedName>
        <fullName evidence="2">Uncharacterized protein DUF5063</fullName>
    </submittedName>
</protein>
<evidence type="ECO:0000313" key="4">
    <source>
        <dbReference type="Proteomes" id="UP000396862"/>
    </source>
</evidence>
<dbReference type="Gene3D" id="1.20.120.1550">
    <property type="entry name" value="Protein of unknown function DUF5063"/>
    <property type="match status" value="1"/>
</dbReference>
<sequence length="210" mass="24472">MEGETSHIVYSVNVIEFVTVANEYCATLETMDDLNRKDFVHKMQKIFPLLYLKASLLPEVEEMLEDEPEKFVAEEDYNYLHRKLQVKLAEHDGYLEVFDPLIQYSEGPVEGSLAENMADIYQDLKDFILSYRIGTVEVMNDALLECRNNFAEYWGQQLVNGLRALHNLTFGDVDLSEDAKKKEAEKKDDKEQIDSPDWILKQQFKNFRGE</sequence>
<dbReference type="EMBL" id="PYGC01000005">
    <property type="protein sequence ID" value="PSK82660.1"/>
    <property type="molecule type" value="Genomic_DNA"/>
</dbReference>
<dbReference type="AlphaFoldDB" id="A0A2P8CCG7"/>
<reference evidence="1 4" key="2">
    <citation type="submission" date="2019-10" db="EMBL/GenBank/DDBJ databases">
        <title>Prolixibacter strains distinguished by the presence of nitrate reductase genes were adept at nitrate-dependent anaerobic corrosion of metallic iron and carbon steel.</title>
        <authorList>
            <person name="Iino T."/>
            <person name="Shono N."/>
            <person name="Ito K."/>
            <person name="Nakamura R."/>
            <person name="Sueoka K."/>
            <person name="Harayama S."/>
            <person name="Ohkuma M."/>
        </authorList>
    </citation>
    <scope>NUCLEOTIDE SEQUENCE [LARGE SCALE GENOMIC DNA]</scope>
    <source>
        <strain evidence="1 4">MIC1-1</strain>
    </source>
</reference>
<dbReference type="EMBL" id="BLAU01000001">
    <property type="protein sequence ID" value="GET21518.1"/>
    <property type="molecule type" value="Genomic_DNA"/>
</dbReference>
<dbReference type="Proteomes" id="UP000240621">
    <property type="component" value="Unassembled WGS sequence"/>
</dbReference>
<keyword evidence="4" id="KW-1185">Reference proteome</keyword>
<dbReference type="InterPro" id="IPR038312">
    <property type="entry name" value="DUF5063_sf"/>
</dbReference>
<evidence type="ECO:0000313" key="2">
    <source>
        <dbReference type="EMBL" id="PSK82660.1"/>
    </source>
</evidence>
<reference evidence="2 3" key="1">
    <citation type="submission" date="2018-03" db="EMBL/GenBank/DDBJ databases">
        <title>Genomic Encyclopedia of Archaeal and Bacterial Type Strains, Phase II (KMG-II): from individual species to whole genera.</title>
        <authorList>
            <person name="Goeker M."/>
        </authorList>
    </citation>
    <scope>NUCLEOTIDE SEQUENCE [LARGE SCALE GENOMIC DNA]</scope>
    <source>
        <strain evidence="2 3">DSM 27267</strain>
    </source>
</reference>
<dbReference type="Proteomes" id="UP000396862">
    <property type="component" value="Unassembled WGS sequence"/>
</dbReference>
<gene>
    <name evidence="2" type="ORF">CLV93_10552</name>
    <name evidence="1" type="ORF">JCM18694_17640</name>
</gene>
<name>A0A2P8CCG7_9BACT</name>
<dbReference type="RefSeq" id="WP_106542268.1">
    <property type="nucleotide sequence ID" value="NZ_BLAU01000001.1"/>
</dbReference>